<evidence type="ECO:0000313" key="3">
    <source>
        <dbReference type="Proteomes" id="UP000019150"/>
    </source>
</evidence>
<feature type="transmembrane region" description="Helical" evidence="1">
    <location>
        <begin position="54"/>
        <end position="74"/>
    </location>
</feature>
<reference evidence="2 3" key="1">
    <citation type="journal article" date="2014" name="Appl. Environ. Microbiol.">
        <title>Insights into the Microbial Degradation of Rubber and Gutta-Percha by Analysis of the Complete Genome of Nocardia nova SH22a.</title>
        <authorList>
            <person name="Luo Q."/>
            <person name="Hiessl S."/>
            <person name="Poehlein A."/>
            <person name="Daniel R."/>
            <person name="Steinbuchel A."/>
        </authorList>
    </citation>
    <scope>NUCLEOTIDE SEQUENCE [LARGE SCALE GENOMIC DNA]</scope>
    <source>
        <strain evidence="2">SH22a</strain>
    </source>
</reference>
<keyword evidence="1" id="KW-1133">Transmembrane helix</keyword>
<organism evidence="2 3">
    <name type="scientific">Nocardia nova SH22a</name>
    <dbReference type="NCBI Taxonomy" id="1415166"/>
    <lineage>
        <taxon>Bacteria</taxon>
        <taxon>Bacillati</taxon>
        <taxon>Actinomycetota</taxon>
        <taxon>Actinomycetes</taxon>
        <taxon>Mycobacteriales</taxon>
        <taxon>Nocardiaceae</taxon>
        <taxon>Nocardia</taxon>
    </lineage>
</organism>
<dbReference type="AlphaFoldDB" id="W5TAY0"/>
<proteinExistence type="predicted"/>
<dbReference type="EMBL" id="CP006850">
    <property type="protein sequence ID" value="AHH16314.1"/>
    <property type="molecule type" value="Genomic_DNA"/>
</dbReference>
<dbReference type="HOGENOM" id="CLU_176964_0_0_11"/>
<protein>
    <submittedName>
        <fullName evidence="2">Uncharacterized protein</fullName>
    </submittedName>
</protein>
<name>W5TAY0_9NOCA</name>
<sequence>MIKEALDFQLSFRQMLYLAIMAGVVIGIPYLGIGFYWLWLHHDHIAELHGADKLFSAIGEVIAWPPLLISNISLR</sequence>
<dbReference type="PATRIC" id="fig|1415166.3.peg.1537"/>
<dbReference type="RefSeq" id="WP_025347830.1">
    <property type="nucleotide sequence ID" value="NZ_CP006850.1"/>
</dbReference>
<dbReference type="KEGG" id="nno:NONO_c15130"/>
<keyword evidence="1" id="KW-0812">Transmembrane</keyword>
<gene>
    <name evidence="2" type="ORF">NONO_c15130</name>
</gene>
<evidence type="ECO:0000256" key="1">
    <source>
        <dbReference type="SAM" id="Phobius"/>
    </source>
</evidence>
<feature type="transmembrane region" description="Helical" evidence="1">
    <location>
        <begin position="16"/>
        <end position="39"/>
    </location>
</feature>
<evidence type="ECO:0000313" key="2">
    <source>
        <dbReference type="EMBL" id="AHH16314.1"/>
    </source>
</evidence>
<accession>W5TAY0</accession>
<dbReference type="Proteomes" id="UP000019150">
    <property type="component" value="Chromosome"/>
</dbReference>
<dbReference type="eggNOG" id="ENOG5031ER5">
    <property type="taxonomic scope" value="Bacteria"/>
</dbReference>
<keyword evidence="3" id="KW-1185">Reference proteome</keyword>
<keyword evidence="1" id="KW-0472">Membrane</keyword>
<dbReference type="STRING" id="1415166.NONO_c15130"/>